<comment type="similarity">
    <text evidence="1 4">Belongs to the short-chain dehydrogenases/reductases (SDR) family.</text>
</comment>
<dbReference type="Gene3D" id="3.40.50.720">
    <property type="entry name" value="NAD(P)-binding Rossmann-like Domain"/>
    <property type="match status" value="1"/>
</dbReference>
<name>A0A164NDZ9_9AGAM</name>
<proteinExistence type="inferred from homology"/>
<accession>A0A164NDZ9</accession>
<organism evidence="5 6">
    <name type="scientific">Sistotremastrum niveocremeum HHB9708</name>
    <dbReference type="NCBI Taxonomy" id="1314777"/>
    <lineage>
        <taxon>Eukaryota</taxon>
        <taxon>Fungi</taxon>
        <taxon>Dikarya</taxon>
        <taxon>Basidiomycota</taxon>
        <taxon>Agaricomycotina</taxon>
        <taxon>Agaricomycetes</taxon>
        <taxon>Sistotremastrales</taxon>
        <taxon>Sistotremastraceae</taxon>
        <taxon>Sertulicium</taxon>
        <taxon>Sertulicium niveocremeum</taxon>
    </lineage>
</organism>
<dbReference type="SUPFAM" id="SSF51735">
    <property type="entry name" value="NAD(P)-binding Rossmann-fold domains"/>
    <property type="match status" value="1"/>
</dbReference>
<sequence length="280" mass="29594">MALSSLRKLGGVAMISGAGSGMGRACAINFARAGCKLVLTDVNEKGIDATISATGLDSANVLKAVFDLRQDGALEELVASIPKRFGRLDYAINAAGICGRFNPLVDEPIEHIDDVLDINLRAQIVANRAQVQAMLLPKEQLSARVYEAPDMGENEKSRRINKAKNFKGSIVNFSSVTGLKSFDGIVGSYTVSKHGMIGLTRAMATQYGPAGIRTNAVCPGFISTPLLWNDLPGVEEHVSTVPAGRFGDVEDVADVVSFLCSEEAAYVNGTTLTVDGALTT</sequence>
<dbReference type="InterPro" id="IPR020904">
    <property type="entry name" value="Sc_DH/Rdtase_CS"/>
</dbReference>
<dbReference type="Pfam" id="PF13561">
    <property type="entry name" value="adh_short_C2"/>
    <property type="match status" value="1"/>
</dbReference>
<evidence type="ECO:0000256" key="3">
    <source>
        <dbReference type="ARBA" id="ARBA00023002"/>
    </source>
</evidence>
<evidence type="ECO:0000256" key="1">
    <source>
        <dbReference type="ARBA" id="ARBA00006484"/>
    </source>
</evidence>
<keyword evidence="3" id="KW-0560">Oxidoreductase</keyword>
<dbReference type="CDD" id="cd05233">
    <property type="entry name" value="SDR_c"/>
    <property type="match status" value="1"/>
</dbReference>
<dbReference type="Pfam" id="PF00106">
    <property type="entry name" value="adh_short"/>
    <property type="match status" value="1"/>
</dbReference>
<dbReference type="EMBL" id="KV419446">
    <property type="protein sequence ID" value="KZS87614.1"/>
    <property type="molecule type" value="Genomic_DNA"/>
</dbReference>
<dbReference type="GO" id="GO:0016616">
    <property type="term" value="F:oxidoreductase activity, acting on the CH-OH group of donors, NAD or NADP as acceptor"/>
    <property type="evidence" value="ECO:0007669"/>
    <property type="project" value="TreeGrafter"/>
</dbReference>
<dbReference type="PANTHER" id="PTHR42760:SF133">
    <property type="entry name" value="3-OXOACYL-[ACYL-CARRIER-PROTEIN] REDUCTASE"/>
    <property type="match status" value="1"/>
</dbReference>
<reference evidence="5 6" key="1">
    <citation type="journal article" date="2016" name="Mol. Biol. Evol.">
        <title>Comparative Genomics of Early-Diverging Mushroom-Forming Fungi Provides Insights into the Origins of Lignocellulose Decay Capabilities.</title>
        <authorList>
            <person name="Nagy L.G."/>
            <person name="Riley R."/>
            <person name="Tritt A."/>
            <person name="Adam C."/>
            <person name="Daum C."/>
            <person name="Floudas D."/>
            <person name="Sun H."/>
            <person name="Yadav J.S."/>
            <person name="Pangilinan J."/>
            <person name="Larsson K.H."/>
            <person name="Matsuura K."/>
            <person name="Barry K."/>
            <person name="Labutti K."/>
            <person name="Kuo R."/>
            <person name="Ohm R.A."/>
            <person name="Bhattacharya S.S."/>
            <person name="Shirouzu T."/>
            <person name="Yoshinaga Y."/>
            <person name="Martin F.M."/>
            <person name="Grigoriev I.V."/>
            <person name="Hibbett D.S."/>
        </authorList>
    </citation>
    <scope>NUCLEOTIDE SEQUENCE [LARGE SCALE GENOMIC DNA]</scope>
    <source>
        <strain evidence="5 6">HHB9708</strain>
    </source>
</reference>
<dbReference type="InterPro" id="IPR002347">
    <property type="entry name" value="SDR_fam"/>
</dbReference>
<dbReference type="PRINTS" id="PR00080">
    <property type="entry name" value="SDRFAMILY"/>
</dbReference>
<dbReference type="PANTHER" id="PTHR42760">
    <property type="entry name" value="SHORT-CHAIN DEHYDROGENASES/REDUCTASES FAMILY MEMBER"/>
    <property type="match status" value="1"/>
</dbReference>
<evidence type="ECO:0000256" key="4">
    <source>
        <dbReference type="RuleBase" id="RU000363"/>
    </source>
</evidence>
<dbReference type="OrthoDB" id="498125at2759"/>
<gene>
    <name evidence="5" type="ORF">SISNIDRAFT_490854</name>
</gene>
<dbReference type="AlphaFoldDB" id="A0A164NDZ9"/>
<protein>
    <submittedName>
        <fullName evidence="5">Short-chain dehydrogenase/reductase SDR</fullName>
    </submittedName>
</protein>
<keyword evidence="6" id="KW-1185">Reference proteome</keyword>
<dbReference type="InterPro" id="IPR036291">
    <property type="entry name" value="NAD(P)-bd_dom_sf"/>
</dbReference>
<evidence type="ECO:0000313" key="6">
    <source>
        <dbReference type="Proteomes" id="UP000076722"/>
    </source>
</evidence>
<dbReference type="PROSITE" id="PS00061">
    <property type="entry name" value="ADH_SHORT"/>
    <property type="match status" value="1"/>
</dbReference>
<keyword evidence="2" id="KW-0521">NADP</keyword>
<evidence type="ECO:0000256" key="2">
    <source>
        <dbReference type="ARBA" id="ARBA00022857"/>
    </source>
</evidence>
<dbReference type="PRINTS" id="PR00081">
    <property type="entry name" value="GDHRDH"/>
</dbReference>
<dbReference type="STRING" id="1314777.A0A164NDZ9"/>
<evidence type="ECO:0000313" key="5">
    <source>
        <dbReference type="EMBL" id="KZS87614.1"/>
    </source>
</evidence>
<dbReference type="Proteomes" id="UP000076722">
    <property type="component" value="Unassembled WGS sequence"/>
</dbReference>